<dbReference type="SFLD" id="SFLDG01386">
    <property type="entry name" value="main_SPASM_domain-containing"/>
    <property type="match status" value="1"/>
</dbReference>
<evidence type="ECO:0000313" key="11">
    <source>
        <dbReference type="Proteomes" id="UP000095709"/>
    </source>
</evidence>
<dbReference type="InterPro" id="IPR023885">
    <property type="entry name" value="4Fe4S-binding_SPASM_dom"/>
</dbReference>
<dbReference type="InterPro" id="IPR013785">
    <property type="entry name" value="Aldolase_TIM"/>
</dbReference>
<dbReference type="SFLD" id="SFLDG01384">
    <property type="entry name" value="thioether_bond_formation_requi"/>
    <property type="match status" value="1"/>
</dbReference>
<keyword evidence="2" id="KW-0004">4Fe-4S</keyword>
<accession>A0A174IYE9</accession>
<evidence type="ECO:0000256" key="1">
    <source>
        <dbReference type="ARBA" id="ARBA00001966"/>
    </source>
</evidence>
<dbReference type="GO" id="GO:0051539">
    <property type="term" value="F:4 iron, 4 sulfur cluster binding"/>
    <property type="evidence" value="ECO:0007669"/>
    <property type="project" value="UniProtKB-KW"/>
</dbReference>
<evidence type="ECO:0000256" key="3">
    <source>
        <dbReference type="ARBA" id="ARBA00022691"/>
    </source>
</evidence>
<evidence type="ECO:0000256" key="5">
    <source>
        <dbReference type="ARBA" id="ARBA00023004"/>
    </source>
</evidence>
<evidence type="ECO:0000256" key="6">
    <source>
        <dbReference type="ARBA" id="ARBA00023014"/>
    </source>
</evidence>
<evidence type="ECO:0000256" key="4">
    <source>
        <dbReference type="ARBA" id="ARBA00022723"/>
    </source>
</evidence>
<evidence type="ECO:0000313" key="10">
    <source>
        <dbReference type="EMBL" id="CUO92502.1"/>
    </source>
</evidence>
<comment type="similarity">
    <text evidence="7">Belongs to the radical SAM superfamily. Anaerobic sulfatase-maturating enzyme family.</text>
</comment>
<feature type="coiled-coil region" evidence="8">
    <location>
        <begin position="318"/>
        <end position="345"/>
    </location>
</feature>
<keyword evidence="4" id="KW-0479">Metal-binding</keyword>
<dbReference type="Pfam" id="PF04055">
    <property type="entry name" value="Radical_SAM"/>
    <property type="match status" value="1"/>
</dbReference>
<dbReference type="InterPro" id="IPR024001">
    <property type="entry name" value="Cys-rich_pep_rSAM_mat_CcpM"/>
</dbReference>
<dbReference type="NCBIfam" id="TIGR04068">
    <property type="entry name" value="rSAM_ocin_clost"/>
    <property type="match status" value="1"/>
</dbReference>
<dbReference type="SUPFAM" id="SSF102114">
    <property type="entry name" value="Radical SAM enzymes"/>
    <property type="match status" value="1"/>
</dbReference>
<dbReference type="RefSeq" id="WP_055265672.1">
    <property type="nucleotide sequence ID" value="NZ_CABJFB010000001.1"/>
</dbReference>
<protein>
    <submittedName>
        <fullName evidence="10">Anaerobic sulfatase-maturating enzyme homolog YdeM</fullName>
    </submittedName>
</protein>
<dbReference type="Proteomes" id="UP000095709">
    <property type="component" value="Unassembled WGS sequence"/>
</dbReference>
<keyword evidence="6" id="KW-0411">Iron-sulfur</keyword>
<dbReference type="Gene3D" id="3.20.20.70">
    <property type="entry name" value="Aldolase class I"/>
    <property type="match status" value="1"/>
</dbReference>
<evidence type="ECO:0000256" key="8">
    <source>
        <dbReference type="SAM" id="Coils"/>
    </source>
</evidence>
<dbReference type="SFLD" id="SFLDS00029">
    <property type="entry name" value="Radical_SAM"/>
    <property type="match status" value="1"/>
</dbReference>
<dbReference type="PANTHER" id="PTHR43273:SF3">
    <property type="entry name" value="ANAEROBIC SULFATASE-MATURATING ENZYME HOMOLOG ASLB-RELATED"/>
    <property type="match status" value="1"/>
</dbReference>
<feature type="domain" description="Radical SAM core" evidence="9">
    <location>
        <begin position="79"/>
        <end position="313"/>
    </location>
</feature>
<dbReference type="PANTHER" id="PTHR43273">
    <property type="entry name" value="ANAEROBIC SULFATASE-MATURATING ENZYME HOMOLOG ASLB-RELATED"/>
    <property type="match status" value="1"/>
</dbReference>
<evidence type="ECO:0000256" key="7">
    <source>
        <dbReference type="ARBA" id="ARBA00023601"/>
    </source>
</evidence>
<evidence type="ECO:0000259" key="9">
    <source>
        <dbReference type="PROSITE" id="PS51918"/>
    </source>
</evidence>
<gene>
    <name evidence="10" type="primary">ydeM_2</name>
    <name evidence="10" type="ORF">ERS852498_00831</name>
</gene>
<dbReference type="SFLD" id="SFLDG01067">
    <property type="entry name" value="SPASM/twitch_domain_containing"/>
    <property type="match status" value="1"/>
</dbReference>
<dbReference type="PROSITE" id="PS01305">
    <property type="entry name" value="MOAA_NIFB_PQQE"/>
    <property type="match status" value="1"/>
</dbReference>
<dbReference type="GeneID" id="79856755"/>
<organism evidence="10 11">
    <name type="scientific">Fusicatenibacter saccharivorans</name>
    <dbReference type="NCBI Taxonomy" id="1150298"/>
    <lineage>
        <taxon>Bacteria</taxon>
        <taxon>Bacillati</taxon>
        <taxon>Bacillota</taxon>
        <taxon>Clostridia</taxon>
        <taxon>Lachnospirales</taxon>
        <taxon>Lachnospiraceae</taxon>
        <taxon>Fusicatenibacter</taxon>
    </lineage>
</organism>
<dbReference type="InterPro" id="IPR058240">
    <property type="entry name" value="rSAM_sf"/>
</dbReference>
<dbReference type="CDD" id="cd01335">
    <property type="entry name" value="Radical_SAM"/>
    <property type="match status" value="1"/>
</dbReference>
<dbReference type="EMBL" id="CZAL01000003">
    <property type="protein sequence ID" value="CUO92502.1"/>
    <property type="molecule type" value="Genomic_DNA"/>
</dbReference>
<dbReference type="InterPro" id="IPR023867">
    <property type="entry name" value="Sulphatase_maturase_rSAM"/>
</dbReference>
<keyword evidence="3" id="KW-0949">S-adenosyl-L-methionine</keyword>
<dbReference type="AlphaFoldDB" id="A0A174IYE9"/>
<sequence length="468" mass="55703">MHKPFIHCFKTAKEYYVYDVNTDKIIQVSFETYNFLENNIWDEKAEREIEKLINEGYLKRTRVEEVKHFATDFLESYLENRMNQLVLQVTQKCNLRCSYCVYSGDYKNRNHSQKEMSWETAKEAVDYLYGHSMSSEDIYISFYGGEPLLMFRLIKEVVEYVKREYCQRTVHFNLTTNGTLFTPEIVQYFIKNNIQIMFSLDGPKEVHDKNRIFAGSNRGSFEKLRDSMKMIYSMDRKYYKKNVSFNTVLDPQNELRTIYEFLDKDRLISKNLSRISVLNDNYTDKQCEFSGEFVEEQEYEYFKCFLSKLKRINEKFVARAVKEEFDNEMREIKQHEEKMQEEISKVNHHSGPCIPGAKKIFVTAEGNIYPCERVSEISEVSKIGDIKKGIDKNKVLNLLNIERYSQDRCKDCWAYQHCTICIACADDTKNISNKEIEKHCWKVRGGFEEAMKNYCTLKELGYKFEEYE</sequence>
<keyword evidence="5" id="KW-0408">Iron</keyword>
<dbReference type="GO" id="GO:0016491">
    <property type="term" value="F:oxidoreductase activity"/>
    <property type="evidence" value="ECO:0007669"/>
    <property type="project" value="InterPro"/>
</dbReference>
<proteinExistence type="inferred from homology"/>
<dbReference type="PROSITE" id="PS51918">
    <property type="entry name" value="RADICAL_SAM"/>
    <property type="match status" value="1"/>
</dbReference>
<dbReference type="InterPro" id="IPR000385">
    <property type="entry name" value="MoaA_NifB_PqqE_Fe-S-bd_CS"/>
</dbReference>
<dbReference type="InterPro" id="IPR007197">
    <property type="entry name" value="rSAM"/>
</dbReference>
<reference evidence="10 11" key="1">
    <citation type="submission" date="2015-09" db="EMBL/GenBank/DDBJ databases">
        <authorList>
            <consortium name="Pathogen Informatics"/>
        </authorList>
    </citation>
    <scope>NUCLEOTIDE SEQUENCE [LARGE SCALE GENOMIC DNA]</scope>
    <source>
        <strain evidence="10 11">2789STDY5834885</strain>
    </source>
</reference>
<dbReference type="GO" id="GO:0046872">
    <property type="term" value="F:metal ion binding"/>
    <property type="evidence" value="ECO:0007669"/>
    <property type="project" value="UniProtKB-KW"/>
</dbReference>
<evidence type="ECO:0000256" key="2">
    <source>
        <dbReference type="ARBA" id="ARBA00022485"/>
    </source>
</evidence>
<comment type="cofactor">
    <cofactor evidence="1">
        <name>[4Fe-4S] cluster</name>
        <dbReference type="ChEBI" id="CHEBI:49883"/>
    </cofactor>
</comment>
<name>A0A174IYE9_9FIRM</name>
<dbReference type="NCBIfam" id="TIGR04085">
    <property type="entry name" value="rSAM_more_4Fe4S"/>
    <property type="match status" value="1"/>
</dbReference>
<keyword evidence="8" id="KW-0175">Coiled coil</keyword>